<evidence type="ECO:0000313" key="3">
    <source>
        <dbReference type="Proteomes" id="UP001571476"/>
    </source>
</evidence>
<comment type="caution">
    <text evidence="2">The sequence shown here is derived from an EMBL/GenBank/DDBJ whole genome shotgun (WGS) entry which is preliminary data.</text>
</comment>
<evidence type="ECO:0000313" key="2">
    <source>
        <dbReference type="EMBL" id="MFA3840428.1"/>
    </source>
</evidence>
<gene>
    <name evidence="2" type="ORF">ACEG43_30285</name>
</gene>
<keyword evidence="3" id="KW-1185">Reference proteome</keyword>
<name>A0ABV4SSE3_9ACTN</name>
<reference evidence="2 3" key="1">
    <citation type="submission" date="2024-08" db="EMBL/GenBank/DDBJ databases">
        <title>Genome sequence of Streptomyces aureus CACIA-1.46HGO.</title>
        <authorList>
            <person name="Evangelista-Martinez Z."/>
        </authorList>
    </citation>
    <scope>NUCLEOTIDE SEQUENCE [LARGE SCALE GENOMIC DNA]</scope>
    <source>
        <strain evidence="2 3">CACIA-1.46HGO</strain>
    </source>
</reference>
<organism evidence="2 3">
    <name type="scientific">Streptomyces aureus</name>
    <dbReference type="NCBI Taxonomy" id="193461"/>
    <lineage>
        <taxon>Bacteria</taxon>
        <taxon>Bacillati</taxon>
        <taxon>Actinomycetota</taxon>
        <taxon>Actinomycetes</taxon>
        <taxon>Kitasatosporales</taxon>
        <taxon>Streptomycetaceae</taxon>
        <taxon>Streptomyces</taxon>
    </lineage>
</organism>
<accession>A0ABV4SSE3</accession>
<sequence>MTRVGGGARPRRHALGGPAGAPAAYDTDIERSCLREYGAVHKPSRRRWSCSRRIWRTPAIVHRCPSGEQAATVARLLCERGARTVVPPPGPPDA</sequence>
<dbReference type="RefSeq" id="WP_372564965.1">
    <property type="nucleotide sequence ID" value="NZ_JBGOSP010000017.1"/>
</dbReference>
<protein>
    <submittedName>
        <fullName evidence="2">Uncharacterized protein</fullName>
    </submittedName>
</protein>
<feature type="region of interest" description="Disordered" evidence="1">
    <location>
        <begin position="1"/>
        <end position="24"/>
    </location>
</feature>
<dbReference type="Proteomes" id="UP001571476">
    <property type="component" value="Unassembled WGS sequence"/>
</dbReference>
<evidence type="ECO:0000256" key="1">
    <source>
        <dbReference type="SAM" id="MobiDB-lite"/>
    </source>
</evidence>
<proteinExistence type="predicted"/>
<dbReference type="EMBL" id="JBGOSP010000017">
    <property type="protein sequence ID" value="MFA3840428.1"/>
    <property type="molecule type" value="Genomic_DNA"/>
</dbReference>